<name>A0ABW5M568_9BACT</name>
<organism evidence="1 2">
    <name type="scientific">Spirosoma soli</name>
    <dbReference type="NCBI Taxonomy" id="1770529"/>
    <lineage>
        <taxon>Bacteria</taxon>
        <taxon>Pseudomonadati</taxon>
        <taxon>Bacteroidota</taxon>
        <taxon>Cytophagia</taxon>
        <taxon>Cytophagales</taxon>
        <taxon>Cytophagaceae</taxon>
        <taxon>Spirosoma</taxon>
    </lineage>
</organism>
<protein>
    <recommendedName>
        <fullName evidence="3">Phage protein</fullName>
    </recommendedName>
</protein>
<evidence type="ECO:0000313" key="2">
    <source>
        <dbReference type="Proteomes" id="UP001597469"/>
    </source>
</evidence>
<comment type="caution">
    <text evidence="1">The sequence shown here is derived from an EMBL/GenBank/DDBJ whole genome shotgun (WGS) entry which is preliminary data.</text>
</comment>
<gene>
    <name evidence="1" type="ORF">ACFSUS_15940</name>
</gene>
<proteinExistence type="predicted"/>
<dbReference type="Proteomes" id="UP001597469">
    <property type="component" value="Unassembled WGS sequence"/>
</dbReference>
<dbReference type="EMBL" id="JBHULN010000009">
    <property type="protein sequence ID" value="MFD2572135.1"/>
    <property type="molecule type" value="Genomic_DNA"/>
</dbReference>
<sequence length="106" mass="12666">MEPDKPFSPCCGCETPQQGEKGWYFAICFATKQTISLSCNHSLDMTRKQIENLLKTHRAQRDFAKAYLDKHYYELEEQDKETEWLNRYVYHKQIVKQLETEKPDDE</sequence>
<accession>A0ABW5M568</accession>
<keyword evidence="2" id="KW-1185">Reference proteome</keyword>
<reference evidence="2" key="1">
    <citation type="journal article" date="2019" name="Int. J. Syst. Evol. Microbiol.">
        <title>The Global Catalogue of Microorganisms (GCM) 10K type strain sequencing project: providing services to taxonomists for standard genome sequencing and annotation.</title>
        <authorList>
            <consortium name="The Broad Institute Genomics Platform"/>
            <consortium name="The Broad Institute Genome Sequencing Center for Infectious Disease"/>
            <person name="Wu L."/>
            <person name="Ma J."/>
        </authorList>
    </citation>
    <scope>NUCLEOTIDE SEQUENCE [LARGE SCALE GENOMIC DNA]</scope>
    <source>
        <strain evidence="2">KCTC 42805</strain>
    </source>
</reference>
<dbReference type="RefSeq" id="WP_381524256.1">
    <property type="nucleotide sequence ID" value="NZ_JBHULN010000009.1"/>
</dbReference>
<evidence type="ECO:0008006" key="3">
    <source>
        <dbReference type="Google" id="ProtNLM"/>
    </source>
</evidence>
<evidence type="ECO:0000313" key="1">
    <source>
        <dbReference type="EMBL" id="MFD2572135.1"/>
    </source>
</evidence>